<gene>
    <name evidence="4" type="ORF">GCM10011290_20970</name>
</gene>
<evidence type="ECO:0000256" key="2">
    <source>
        <dbReference type="ARBA" id="ARBA00022898"/>
    </source>
</evidence>
<dbReference type="Proteomes" id="UP000600877">
    <property type="component" value="Unassembled WGS sequence"/>
</dbReference>
<dbReference type="Pfam" id="PF02784">
    <property type="entry name" value="Orn_Arg_deC_N"/>
    <property type="match status" value="1"/>
</dbReference>
<evidence type="ECO:0000259" key="3">
    <source>
        <dbReference type="Pfam" id="PF02784"/>
    </source>
</evidence>
<keyword evidence="5" id="KW-1185">Reference proteome</keyword>
<dbReference type="PANTHER" id="PTHR43727:SF2">
    <property type="entry name" value="GROUP IV DECARBOXYLASE"/>
    <property type="match status" value="1"/>
</dbReference>
<dbReference type="InterPro" id="IPR000183">
    <property type="entry name" value="Orn/DAP/Arg_de-COase"/>
</dbReference>
<keyword evidence="2" id="KW-0663">Pyridoxal phosphate</keyword>
<proteinExistence type="predicted"/>
<evidence type="ECO:0000256" key="1">
    <source>
        <dbReference type="ARBA" id="ARBA00001933"/>
    </source>
</evidence>
<sequence>MQSNTQLPEADTRCLKAWAPGALRPILDPAVAEVVYSSPQSLLDMVGRYGSPLNIVWPHILKQNVEALRRVLRAHQVRYDVFYGAKVNKSQALVRAAVEAGIGVDVSSVYEMRDALRAGVDPARLCATGPAKTREFHAELIANAALISVDSAEELTDLEACLHRAAHGSVARVLLRYRPAASSASRFGMGGDELLQCLRQLSEQKHRVAFEGFHFHLGGYGFEPRAQAVRELTRYVETARELGLDPKIIDIGGGLPIRYVDADVYEAFLRAQSGDDYRTGKVPESFYPYGGRMDACEWLDKLLAAPCVDGLSIAGYLNTQQLTLALEPGRSLADQSAVSVFRVTRVKQLASGRPVVFVEGSSFSACETWFASEFLVDPVLISRAAEERAVRAYIAGHSCLDDDVITNRLVAFNTMPQAGDLLVYANTAGYQMDLLENEFHRHPMPRRVAVIYDAAGAPVVSPDDRME</sequence>
<dbReference type="EMBL" id="BMYW01000006">
    <property type="protein sequence ID" value="GGX92910.1"/>
    <property type="molecule type" value="Genomic_DNA"/>
</dbReference>
<accession>A0ABQ2YUF3</accession>
<dbReference type="CDD" id="cd06842">
    <property type="entry name" value="PLPDE_III_Y4yA_like"/>
    <property type="match status" value="1"/>
</dbReference>
<organism evidence="4 5">
    <name type="scientific">Vogesella alkaliphila</name>
    <dbReference type="NCBI Taxonomy" id="1193621"/>
    <lineage>
        <taxon>Bacteria</taxon>
        <taxon>Pseudomonadati</taxon>
        <taxon>Pseudomonadota</taxon>
        <taxon>Betaproteobacteria</taxon>
        <taxon>Neisseriales</taxon>
        <taxon>Chromobacteriaceae</taxon>
        <taxon>Vogesella</taxon>
    </lineage>
</organism>
<dbReference type="SUPFAM" id="SSF50621">
    <property type="entry name" value="Alanine racemase C-terminal domain-like"/>
    <property type="match status" value="1"/>
</dbReference>
<dbReference type="InterPro" id="IPR022644">
    <property type="entry name" value="De-COase2_N"/>
</dbReference>
<dbReference type="InterPro" id="IPR022657">
    <property type="entry name" value="De-COase2_CS"/>
</dbReference>
<dbReference type="PANTHER" id="PTHR43727">
    <property type="entry name" value="DIAMINOPIMELATE DECARBOXYLASE"/>
    <property type="match status" value="1"/>
</dbReference>
<protein>
    <recommendedName>
        <fullName evidence="3">Orn/DAP/Arg decarboxylase 2 N-terminal domain-containing protein</fullName>
    </recommendedName>
</protein>
<reference evidence="5" key="1">
    <citation type="journal article" date="2019" name="Int. J. Syst. Evol. Microbiol.">
        <title>The Global Catalogue of Microorganisms (GCM) 10K type strain sequencing project: providing services to taxonomists for standard genome sequencing and annotation.</title>
        <authorList>
            <consortium name="The Broad Institute Genomics Platform"/>
            <consortium name="The Broad Institute Genome Sequencing Center for Infectious Disease"/>
            <person name="Wu L."/>
            <person name="Ma J."/>
        </authorList>
    </citation>
    <scope>NUCLEOTIDE SEQUENCE [LARGE SCALE GENOMIC DNA]</scope>
    <source>
        <strain evidence="5">KCTC 32041</strain>
    </source>
</reference>
<dbReference type="InterPro" id="IPR042152">
    <property type="entry name" value="Y4yA-like"/>
</dbReference>
<dbReference type="Gene3D" id="2.40.37.10">
    <property type="entry name" value="Lyase, Ornithine Decarboxylase, Chain A, domain 1"/>
    <property type="match status" value="1"/>
</dbReference>
<comment type="cofactor">
    <cofactor evidence="1">
        <name>pyridoxal 5'-phosphate</name>
        <dbReference type="ChEBI" id="CHEBI:597326"/>
    </cofactor>
</comment>
<dbReference type="PROSITE" id="PS00879">
    <property type="entry name" value="ODR_DC_2_2"/>
    <property type="match status" value="1"/>
</dbReference>
<dbReference type="InterPro" id="IPR029066">
    <property type="entry name" value="PLP-binding_barrel"/>
</dbReference>
<name>A0ABQ2YUF3_9NEIS</name>
<evidence type="ECO:0000313" key="5">
    <source>
        <dbReference type="Proteomes" id="UP000600877"/>
    </source>
</evidence>
<feature type="domain" description="Orn/DAP/Arg decarboxylase 2 N-terminal" evidence="3">
    <location>
        <begin position="67"/>
        <end position="263"/>
    </location>
</feature>
<dbReference type="InterPro" id="IPR009006">
    <property type="entry name" value="Ala_racemase/Decarboxylase_C"/>
</dbReference>
<dbReference type="SUPFAM" id="SSF51419">
    <property type="entry name" value="PLP-binding barrel"/>
    <property type="match status" value="1"/>
</dbReference>
<dbReference type="Gene3D" id="3.20.20.10">
    <property type="entry name" value="Alanine racemase"/>
    <property type="match status" value="1"/>
</dbReference>
<dbReference type="RefSeq" id="WP_189374082.1">
    <property type="nucleotide sequence ID" value="NZ_BMYW01000006.1"/>
</dbReference>
<comment type="caution">
    <text evidence="4">The sequence shown here is derived from an EMBL/GenBank/DDBJ whole genome shotgun (WGS) entry which is preliminary data.</text>
</comment>
<evidence type="ECO:0000313" key="4">
    <source>
        <dbReference type="EMBL" id="GGX92910.1"/>
    </source>
</evidence>
<dbReference type="PRINTS" id="PR01179">
    <property type="entry name" value="ODADCRBXLASE"/>
</dbReference>